<proteinExistence type="predicted"/>
<dbReference type="OrthoDB" id="5644371at2"/>
<reference evidence="1 2" key="1">
    <citation type="submission" date="2015-11" db="EMBL/GenBank/DDBJ databases">
        <title>Genomic analysis of 38 Legionella species identifies large and diverse effector repertoires.</title>
        <authorList>
            <person name="Burstein D."/>
            <person name="Amaro F."/>
            <person name="Zusman T."/>
            <person name="Lifshitz Z."/>
            <person name="Cohen O."/>
            <person name="Gilbert J.A."/>
            <person name="Pupko T."/>
            <person name="Shuman H.A."/>
            <person name="Segal G."/>
        </authorList>
    </citation>
    <scope>NUCLEOTIDE SEQUENCE [LARGE SCALE GENOMIC DNA]</scope>
    <source>
        <strain evidence="1 2">WIGA</strain>
    </source>
</reference>
<gene>
    <name evidence="1" type="ORF">Lboz_3627</name>
</gene>
<comment type="caution">
    <text evidence="1">The sequence shown here is derived from an EMBL/GenBank/DDBJ whole genome shotgun (WGS) entry which is preliminary data.</text>
</comment>
<protein>
    <submittedName>
        <fullName evidence="1">Uncharacterized protein</fullName>
    </submittedName>
</protein>
<accession>A0A0W0R6R6</accession>
<organism evidence="1 2">
    <name type="scientific">Legionella bozemanae</name>
    <name type="common">Fluoribacter bozemanae</name>
    <dbReference type="NCBI Taxonomy" id="447"/>
    <lineage>
        <taxon>Bacteria</taxon>
        <taxon>Pseudomonadati</taxon>
        <taxon>Pseudomonadota</taxon>
        <taxon>Gammaproteobacteria</taxon>
        <taxon>Legionellales</taxon>
        <taxon>Legionellaceae</taxon>
        <taxon>Legionella</taxon>
    </lineage>
</organism>
<dbReference type="EMBL" id="LNXU01000060">
    <property type="protein sequence ID" value="KTC66732.1"/>
    <property type="molecule type" value="Genomic_DNA"/>
</dbReference>
<dbReference type="PATRIC" id="fig|447.4.peg.3892"/>
<name>A0A0W0R6R6_LEGBO</name>
<dbReference type="AlphaFoldDB" id="A0A0W0R6R6"/>
<evidence type="ECO:0000313" key="2">
    <source>
        <dbReference type="Proteomes" id="UP000054695"/>
    </source>
</evidence>
<dbReference type="RefSeq" id="WP_058461110.1">
    <property type="nucleotide sequence ID" value="NZ_CAAAIY010000041.1"/>
</dbReference>
<evidence type="ECO:0000313" key="1">
    <source>
        <dbReference type="EMBL" id="KTC66732.1"/>
    </source>
</evidence>
<dbReference type="STRING" id="447.Lboz_3627"/>
<dbReference type="Proteomes" id="UP000054695">
    <property type="component" value="Unassembled WGS sequence"/>
</dbReference>
<keyword evidence="2" id="KW-1185">Reference proteome</keyword>
<sequence>MDNKSEPNQKFKWHLYIRTDSHSAIHAQQILNYQVTPAEHMNLSPMSSQAYINSGYLSTFEYAKGQGLDAVLNYGAYNNVHFIFLPETICETHFLTGGTRGLEKDDENNTIFPKKAEGSAWDLPVFNTLIPQIFFTSNMEVELGSMVTRGLQEVLLGGNWSDYAQIITLSKQKVQEIRSQFTGDEVALYKALTTYTIPYINTSKTEQQLSYDTQLDRAHNIAWWQTLKQEEKRMIGFVHSIIHHTIYHEPLLTDHNYLSALASISAYKNKLESEYPLIKNYFQAAQETQDLLLQLASFYTMYHHPQQLLFNQLNKFITANSLWDNQLLTNECNKLQVYNQRLSSELRFWITYKNFEALNLSEEEIRLHFPEIVYFVQRIETSQKNASTVLNLLEDSNIFDELAQLDLNTTDRKVKAIKIQRSILGSQKIVHQFCDELNIFRTPVNYLALWFKNFHDTYAIPYILHRNNYEEIFNIGITLEKMYKSLDNIRKELIFLIQELDKIKAENFLLQITKSVSVAINNINEQMIKKNDPIGSGKEMIEIFSTVSTLLSFTRTRIDTHRFVTQNEKKIEEEAWHKLSAYSASSLNSQALRC</sequence>